<name>T0R329_SAPDV</name>
<evidence type="ECO:0000256" key="5">
    <source>
        <dbReference type="ARBA" id="ARBA00023242"/>
    </source>
</evidence>
<dbReference type="OMA" id="WQFDVEI"/>
<dbReference type="Gene3D" id="3.30.900.10">
    <property type="entry name" value="HORMA domain"/>
    <property type="match status" value="1"/>
</dbReference>
<keyword evidence="5" id="KW-0539">Nucleus</keyword>
<dbReference type="PANTHER" id="PTHR11842:SF11">
    <property type="entry name" value="MITOTIC SPINDLE ASSEMBLY CHECKPOINT PROTEIN MAD2A"/>
    <property type="match status" value="1"/>
</dbReference>
<dbReference type="OrthoDB" id="1806at2759"/>
<gene>
    <name evidence="8" type="ORF">SDRG_01822</name>
</gene>
<reference evidence="8 9" key="1">
    <citation type="submission" date="2012-04" db="EMBL/GenBank/DDBJ databases">
        <title>The Genome Sequence of Saprolegnia declina VS20.</title>
        <authorList>
            <consortium name="The Broad Institute Genome Sequencing Platform"/>
            <person name="Russ C."/>
            <person name="Nusbaum C."/>
            <person name="Tyler B."/>
            <person name="van West P."/>
            <person name="Dieguez-Uribeondo J."/>
            <person name="de Bruijn I."/>
            <person name="Tripathy S."/>
            <person name="Jiang R."/>
            <person name="Young S.K."/>
            <person name="Zeng Q."/>
            <person name="Gargeya S."/>
            <person name="Fitzgerald M."/>
            <person name="Haas B."/>
            <person name="Abouelleil A."/>
            <person name="Alvarado L."/>
            <person name="Arachchi H.M."/>
            <person name="Berlin A."/>
            <person name="Chapman S.B."/>
            <person name="Goldberg J."/>
            <person name="Griggs A."/>
            <person name="Gujja S."/>
            <person name="Hansen M."/>
            <person name="Howarth C."/>
            <person name="Imamovic A."/>
            <person name="Larimer J."/>
            <person name="McCowen C."/>
            <person name="Montmayeur A."/>
            <person name="Murphy C."/>
            <person name="Neiman D."/>
            <person name="Pearson M."/>
            <person name="Priest M."/>
            <person name="Roberts A."/>
            <person name="Saif S."/>
            <person name="Shea T."/>
            <person name="Sisk P."/>
            <person name="Sykes S."/>
            <person name="Wortman J."/>
            <person name="Nusbaum C."/>
            <person name="Birren B."/>
        </authorList>
    </citation>
    <scope>NUCLEOTIDE SEQUENCE [LARGE SCALE GENOMIC DNA]</scope>
    <source>
        <strain evidence="8 9">VS20</strain>
    </source>
</reference>
<dbReference type="AlphaFoldDB" id="T0R329"/>
<evidence type="ECO:0000256" key="2">
    <source>
        <dbReference type="ARBA" id="ARBA00010348"/>
    </source>
</evidence>
<evidence type="ECO:0000256" key="1">
    <source>
        <dbReference type="ARBA" id="ARBA00004123"/>
    </source>
</evidence>
<organism evidence="8 9">
    <name type="scientific">Saprolegnia diclina (strain VS20)</name>
    <dbReference type="NCBI Taxonomy" id="1156394"/>
    <lineage>
        <taxon>Eukaryota</taxon>
        <taxon>Sar</taxon>
        <taxon>Stramenopiles</taxon>
        <taxon>Oomycota</taxon>
        <taxon>Saprolegniomycetes</taxon>
        <taxon>Saprolegniales</taxon>
        <taxon>Saprolegniaceae</taxon>
        <taxon>Saprolegnia</taxon>
    </lineage>
</organism>
<dbReference type="GO" id="GO:0051301">
    <property type="term" value="P:cell division"/>
    <property type="evidence" value="ECO:0007669"/>
    <property type="project" value="UniProtKB-KW"/>
</dbReference>
<dbReference type="GO" id="GO:0007094">
    <property type="term" value="P:mitotic spindle assembly checkpoint signaling"/>
    <property type="evidence" value="ECO:0007669"/>
    <property type="project" value="TreeGrafter"/>
</dbReference>
<dbReference type="PROSITE" id="PS50815">
    <property type="entry name" value="HORMA"/>
    <property type="match status" value="1"/>
</dbReference>
<dbReference type="GO" id="GO:0005737">
    <property type="term" value="C:cytoplasm"/>
    <property type="evidence" value="ECO:0007669"/>
    <property type="project" value="TreeGrafter"/>
</dbReference>
<evidence type="ECO:0000256" key="6">
    <source>
        <dbReference type="ARBA" id="ARBA00023306"/>
    </source>
</evidence>
<dbReference type="RefSeq" id="XP_008605594.1">
    <property type="nucleotide sequence ID" value="XM_008607372.1"/>
</dbReference>
<keyword evidence="3" id="KW-0132">Cell division</keyword>
<sequence>MRFFESRLRIRILFPVNCQRDATHSTSTMVGQEQAQTQKAITLKGSAAIVTEFFAFSINNILYQRGIYPPESFTRVSKYGLAMVVTADEKLKAFLATVLEQLSGWLVAGHVQKLVLVVAGVDSNSVLERWVFDVFAEPPNEHGDRISTKDEREIMSEIQAIMRQITASVSFLPLLNEACAFDLLLYTDKDLEIPQAWEESDPRFVENSMQVRLRSFTTKIHRVDTLVAYKDPDATA</sequence>
<keyword evidence="4" id="KW-0498">Mitosis</keyword>
<dbReference type="eggNOG" id="KOG3285">
    <property type="taxonomic scope" value="Eukaryota"/>
</dbReference>
<dbReference type="GO" id="GO:0000776">
    <property type="term" value="C:kinetochore"/>
    <property type="evidence" value="ECO:0007669"/>
    <property type="project" value="TreeGrafter"/>
</dbReference>
<keyword evidence="9" id="KW-1185">Reference proteome</keyword>
<evidence type="ECO:0000313" key="8">
    <source>
        <dbReference type="EMBL" id="EQC40750.1"/>
    </source>
</evidence>
<comment type="subcellular location">
    <subcellularLocation>
        <location evidence="1">Nucleus</location>
    </subcellularLocation>
</comment>
<accession>T0R329</accession>
<dbReference type="FunFam" id="3.30.900.10:FF:000002">
    <property type="entry name" value="Mitotic spindle assembly checkpoint protein MAD2A"/>
    <property type="match status" value="1"/>
</dbReference>
<evidence type="ECO:0000256" key="3">
    <source>
        <dbReference type="ARBA" id="ARBA00022618"/>
    </source>
</evidence>
<evidence type="ECO:0000313" key="9">
    <source>
        <dbReference type="Proteomes" id="UP000030762"/>
    </source>
</evidence>
<dbReference type="InParanoid" id="T0R329"/>
<dbReference type="GeneID" id="19942549"/>
<dbReference type="VEuPathDB" id="FungiDB:SDRG_01822"/>
<dbReference type="Proteomes" id="UP000030762">
    <property type="component" value="Unassembled WGS sequence"/>
</dbReference>
<dbReference type="InterPro" id="IPR036570">
    <property type="entry name" value="HORMA_dom_sf"/>
</dbReference>
<keyword evidence="6" id="KW-0131">Cell cycle</keyword>
<dbReference type="PANTHER" id="PTHR11842">
    <property type="entry name" value="MITOTIC SPINDLE ASSEMBLY CHECKPOINT PROTEIN MAD2"/>
    <property type="match status" value="1"/>
</dbReference>
<dbReference type="EMBL" id="JH767135">
    <property type="protein sequence ID" value="EQC40750.1"/>
    <property type="molecule type" value="Genomic_DNA"/>
</dbReference>
<protein>
    <submittedName>
        <fullName evidence="8">Mitotic spindle assembly checkpoint protein MAD2</fullName>
    </submittedName>
</protein>
<proteinExistence type="inferred from homology"/>
<dbReference type="SUPFAM" id="SSF56019">
    <property type="entry name" value="The spindle assembly checkpoint protein mad2"/>
    <property type="match status" value="1"/>
</dbReference>
<feature type="domain" description="HORMA" evidence="7">
    <location>
        <begin position="44"/>
        <end position="227"/>
    </location>
</feature>
<evidence type="ECO:0000259" key="7">
    <source>
        <dbReference type="PROSITE" id="PS50815"/>
    </source>
</evidence>
<dbReference type="GO" id="GO:0005654">
    <property type="term" value="C:nucleoplasm"/>
    <property type="evidence" value="ECO:0007669"/>
    <property type="project" value="TreeGrafter"/>
</dbReference>
<dbReference type="Pfam" id="PF02301">
    <property type="entry name" value="HORMA"/>
    <property type="match status" value="1"/>
</dbReference>
<evidence type="ECO:0000256" key="4">
    <source>
        <dbReference type="ARBA" id="ARBA00022776"/>
    </source>
</evidence>
<dbReference type="STRING" id="1156394.T0R329"/>
<comment type="similarity">
    <text evidence="2">Belongs to the MAD2 family.</text>
</comment>
<dbReference type="InterPro" id="IPR003511">
    <property type="entry name" value="HORMA_dom"/>
</dbReference>
<dbReference type="InterPro" id="IPR045091">
    <property type="entry name" value="Mad2-like"/>
</dbReference>